<gene>
    <name evidence="2" type="ORF">SAMN02787144_1004237</name>
</gene>
<dbReference type="Pfam" id="PF00903">
    <property type="entry name" value="Glyoxalase"/>
    <property type="match status" value="1"/>
</dbReference>
<dbReference type="RefSeq" id="WP_072484797.1">
    <property type="nucleotide sequence ID" value="NZ_CP108276.1"/>
</dbReference>
<dbReference type="InterPro" id="IPR052164">
    <property type="entry name" value="Anthracycline_SecMetBiosynth"/>
</dbReference>
<accession>A0A1K1YD67</accession>
<feature type="domain" description="VOC" evidence="1">
    <location>
        <begin position="13"/>
        <end position="126"/>
    </location>
</feature>
<proteinExistence type="predicted"/>
<name>A0A1K1YD67_STRAR</name>
<dbReference type="AlphaFoldDB" id="A0A1K1YD67"/>
<evidence type="ECO:0000259" key="1">
    <source>
        <dbReference type="PROSITE" id="PS51819"/>
    </source>
</evidence>
<dbReference type="SUPFAM" id="SSF54593">
    <property type="entry name" value="Glyoxalase/Bleomycin resistance protein/Dihydroxybiphenyl dioxygenase"/>
    <property type="match status" value="2"/>
</dbReference>
<dbReference type="PANTHER" id="PTHR33993:SF10">
    <property type="entry name" value="CONSERVED PROTEIN"/>
    <property type="match status" value="1"/>
</dbReference>
<dbReference type="CDD" id="cd07247">
    <property type="entry name" value="SgaA_N_like"/>
    <property type="match status" value="1"/>
</dbReference>
<reference evidence="2 3" key="1">
    <citation type="submission" date="2016-11" db="EMBL/GenBank/DDBJ databases">
        <authorList>
            <person name="Jaros S."/>
            <person name="Januszkiewicz K."/>
            <person name="Wedrychowicz H."/>
        </authorList>
    </citation>
    <scope>NUCLEOTIDE SEQUENCE [LARGE SCALE GENOMIC DNA]</scope>
    <source>
        <strain evidence="2 3">OK807</strain>
    </source>
</reference>
<evidence type="ECO:0000313" key="3">
    <source>
        <dbReference type="Proteomes" id="UP000181909"/>
    </source>
</evidence>
<dbReference type="InterPro" id="IPR041581">
    <property type="entry name" value="Glyoxalase_6"/>
</dbReference>
<dbReference type="Pfam" id="PF18029">
    <property type="entry name" value="Glyoxalase_6"/>
    <property type="match status" value="1"/>
</dbReference>
<sequence length="259" mass="27369">MPALERIRPVNGAPCWVSLLAGDLRAAQSFYADVMGWEFVASTTLGSNFCVAIAHGRPVAGMGCCSPATSAPAVWTPYFAVDDIDETADRIRERGATLAVGPVKLGVGRAAIAADRDGAVFGFWEGTTLAWSVGQGSAPARLDLQTRHAFEAAIFYAEVFGWAEPPGGCTVDYAQDHVRVKLEERTVATLRGGGIETAADPRIRPRWIVDFRVEDSARAAAVAVDAGGESSMVPARDGPSKDAYIIRDPDGALFTVSGP</sequence>
<evidence type="ECO:0000313" key="2">
    <source>
        <dbReference type="EMBL" id="SFX59937.1"/>
    </source>
</evidence>
<dbReference type="PANTHER" id="PTHR33993">
    <property type="entry name" value="GLYOXALASE-RELATED"/>
    <property type="match status" value="1"/>
</dbReference>
<dbReference type="PROSITE" id="PS51819">
    <property type="entry name" value="VOC"/>
    <property type="match status" value="2"/>
</dbReference>
<protein>
    <recommendedName>
        <fullName evidence="1">VOC domain-containing protein</fullName>
    </recommendedName>
</protein>
<dbReference type="EMBL" id="FPJO01000004">
    <property type="protein sequence ID" value="SFX59937.1"/>
    <property type="molecule type" value="Genomic_DNA"/>
</dbReference>
<dbReference type="OrthoDB" id="9793039at2"/>
<dbReference type="InterPro" id="IPR037523">
    <property type="entry name" value="VOC_core"/>
</dbReference>
<dbReference type="InterPro" id="IPR004360">
    <property type="entry name" value="Glyas_Fos-R_dOase_dom"/>
</dbReference>
<dbReference type="Gene3D" id="3.10.180.10">
    <property type="entry name" value="2,3-Dihydroxybiphenyl 1,2-Dioxygenase, domain 1"/>
    <property type="match status" value="2"/>
</dbReference>
<dbReference type="InterPro" id="IPR029068">
    <property type="entry name" value="Glyas_Bleomycin-R_OHBP_Dase"/>
</dbReference>
<organism evidence="2 3">
    <name type="scientific">Streptomyces atratus</name>
    <dbReference type="NCBI Taxonomy" id="1893"/>
    <lineage>
        <taxon>Bacteria</taxon>
        <taxon>Bacillati</taxon>
        <taxon>Actinomycetota</taxon>
        <taxon>Actinomycetes</taxon>
        <taxon>Kitasatosporales</taxon>
        <taxon>Streptomycetaceae</taxon>
        <taxon>Streptomyces</taxon>
    </lineage>
</organism>
<dbReference type="Proteomes" id="UP000181909">
    <property type="component" value="Unassembled WGS sequence"/>
</dbReference>
<feature type="domain" description="VOC" evidence="1">
    <location>
        <begin position="138"/>
        <end position="259"/>
    </location>
</feature>